<gene>
    <name evidence="9" type="ordered locus">Hoch_5509</name>
</gene>
<dbReference type="GO" id="GO:0009279">
    <property type="term" value="C:cell outer membrane"/>
    <property type="evidence" value="ECO:0007669"/>
    <property type="project" value="UniProtKB-SubCell"/>
</dbReference>
<evidence type="ECO:0000256" key="5">
    <source>
        <dbReference type="ARBA" id="ARBA00023136"/>
    </source>
</evidence>
<dbReference type="GO" id="GO:0030246">
    <property type="term" value="F:carbohydrate binding"/>
    <property type="evidence" value="ECO:0007669"/>
    <property type="project" value="InterPro"/>
</dbReference>
<evidence type="ECO:0000256" key="1">
    <source>
        <dbReference type="ARBA" id="ARBA00004571"/>
    </source>
</evidence>
<feature type="signal peptide" evidence="7">
    <location>
        <begin position="1"/>
        <end position="41"/>
    </location>
</feature>
<dbReference type="GO" id="GO:0044718">
    <property type="term" value="P:siderophore transmembrane transport"/>
    <property type="evidence" value="ECO:0007669"/>
    <property type="project" value="TreeGrafter"/>
</dbReference>
<evidence type="ECO:0000256" key="4">
    <source>
        <dbReference type="ARBA" id="ARBA00022692"/>
    </source>
</evidence>
<organism evidence="9 10">
    <name type="scientific">Haliangium ochraceum (strain DSM 14365 / JCM 11303 / SMP-2)</name>
    <dbReference type="NCBI Taxonomy" id="502025"/>
    <lineage>
        <taxon>Bacteria</taxon>
        <taxon>Pseudomonadati</taxon>
        <taxon>Myxococcota</taxon>
        <taxon>Polyangia</taxon>
        <taxon>Haliangiales</taxon>
        <taxon>Kofleriaceae</taxon>
        <taxon>Haliangium</taxon>
    </lineage>
</organism>
<dbReference type="SUPFAM" id="SSF49452">
    <property type="entry name" value="Starch-binding domain-like"/>
    <property type="match status" value="1"/>
</dbReference>
<dbReference type="eggNOG" id="COG4771">
    <property type="taxonomic scope" value="Bacteria"/>
</dbReference>
<feature type="chain" id="PRO_5003011815" evidence="7">
    <location>
        <begin position="42"/>
        <end position="1054"/>
    </location>
</feature>
<dbReference type="STRING" id="502025.Hoch_5509"/>
<dbReference type="Gene3D" id="2.170.130.10">
    <property type="entry name" value="TonB-dependent receptor, plug domain"/>
    <property type="match status" value="1"/>
</dbReference>
<evidence type="ECO:0000313" key="9">
    <source>
        <dbReference type="EMBL" id="ACY17992.1"/>
    </source>
</evidence>
<keyword evidence="3" id="KW-1134">Transmembrane beta strand</keyword>
<evidence type="ECO:0000256" key="3">
    <source>
        <dbReference type="ARBA" id="ARBA00022452"/>
    </source>
</evidence>
<reference evidence="9 10" key="1">
    <citation type="journal article" date="2010" name="Stand. Genomic Sci.">
        <title>Complete genome sequence of Haliangium ochraceum type strain (SMP-2).</title>
        <authorList>
            <consortium name="US DOE Joint Genome Institute (JGI-PGF)"/>
            <person name="Ivanova N."/>
            <person name="Daum C."/>
            <person name="Lang E."/>
            <person name="Abt B."/>
            <person name="Kopitz M."/>
            <person name="Saunders E."/>
            <person name="Lapidus A."/>
            <person name="Lucas S."/>
            <person name="Glavina Del Rio T."/>
            <person name="Nolan M."/>
            <person name="Tice H."/>
            <person name="Copeland A."/>
            <person name="Cheng J.F."/>
            <person name="Chen F."/>
            <person name="Bruce D."/>
            <person name="Goodwin L."/>
            <person name="Pitluck S."/>
            <person name="Mavromatis K."/>
            <person name="Pati A."/>
            <person name="Mikhailova N."/>
            <person name="Chen A."/>
            <person name="Palaniappan K."/>
            <person name="Land M."/>
            <person name="Hauser L."/>
            <person name="Chang Y.J."/>
            <person name="Jeffries C.D."/>
            <person name="Detter J.C."/>
            <person name="Brettin T."/>
            <person name="Rohde M."/>
            <person name="Goker M."/>
            <person name="Bristow J."/>
            <person name="Markowitz V."/>
            <person name="Eisen J.A."/>
            <person name="Hugenholtz P."/>
            <person name="Kyrpides N.C."/>
            <person name="Klenk H.P."/>
        </authorList>
    </citation>
    <scope>NUCLEOTIDE SEQUENCE [LARGE SCALE GENOMIC DNA]</scope>
    <source>
        <strain evidence="10">DSM 14365 / CIP 107738 / JCM 11303 / AJ 13395 / SMP-2</strain>
    </source>
</reference>
<dbReference type="InterPro" id="IPR037066">
    <property type="entry name" value="Plug_dom_sf"/>
</dbReference>
<keyword evidence="4" id="KW-0812">Transmembrane</keyword>
<dbReference type="InterPro" id="IPR036942">
    <property type="entry name" value="Beta-barrel_TonB_sf"/>
</dbReference>
<dbReference type="RefSeq" id="WP_012830584.1">
    <property type="nucleotide sequence ID" value="NC_013440.1"/>
</dbReference>
<dbReference type="Gene3D" id="2.60.40.1120">
    <property type="entry name" value="Carboxypeptidase-like, regulatory domain"/>
    <property type="match status" value="1"/>
</dbReference>
<dbReference type="Gene3D" id="2.40.170.20">
    <property type="entry name" value="TonB-dependent receptor, beta-barrel domain"/>
    <property type="match status" value="1"/>
</dbReference>
<keyword evidence="9" id="KW-0675">Receptor</keyword>
<dbReference type="Pfam" id="PF13620">
    <property type="entry name" value="CarboxypepD_reg"/>
    <property type="match status" value="1"/>
</dbReference>
<dbReference type="KEGG" id="hoh:Hoch_5509"/>
<dbReference type="GO" id="GO:0015344">
    <property type="term" value="F:siderophore uptake transmembrane transporter activity"/>
    <property type="evidence" value="ECO:0007669"/>
    <property type="project" value="TreeGrafter"/>
</dbReference>
<feature type="domain" description="TonB-dependent transporter Oar-like beta-barrel" evidence="8">
    <location>
        <begin position="498"/>
        <end position="910"/>
    </location>
</feature>
<dbReference type="Proteomes" id="UP000001880">
    <property type="component" value="Chromosome"/>
</dbReference>
<keyword evidence="5" id="KW-0472">Membrane</keyword>
<dbReference type="Pfam" id="PF25183">
    <property type="entry name" value="OMP_b-brl_4"/>
    <property type="match status" value="1"/>
</dbReference>
<dbReference type="EMBL" id="CP001804">
    <property type="protein sequence ID" value="ACY17992.1"/>
    <property type="molecule type" value="Genomic_DNA"/>
</dbReference>
<dbReference type="PROSITE" id="PS51257">
    <property type="entry name" value="PROKAR_LIPOPROTEIN"/>
    <property type="match status" value="1"/>
</dbReference>
<dbReference type="InterPro" id="IPR039426">
    <property type="entry name" value="TonB-dep_rcpt-like"/>
</dbReference>
<name>D0LZL3_HALO1</name>
<dbReference type="InterPro" id="IPR057601">
    <property type="entry name" value="Oar-like_b-barrel"/>
</dbReference>
<comment type="subcellular location">
    <subcellularLocation>
        <location evidence="1">Cell outer membrane</location>
        <topology evidence="1">Multi-pass membrane protein</topology>
    </subcellularLocation>
</comment>
<keyword evidence="2" id="KW-0813">Transport</keyword>
<dbReference type="HOGENOM" id="CLU_006298_3_0_7"/>
<keyword evidence="7" id="KW-0732">Signal</keyword>
<dbReference type="PANTHER" id="PTHR30069">
    <property type="entry name" value="TONB-DEPENDENT OUTER MEMBRANE RECEPTOR"/>
    <property type="match status" value="1"/>
</dbReference>
<accession>D0LZL3</accession>
<proteinExistence type="predicted"/>
<evidence type="ECO:0000313" key="10">
    <source>
        <dbReference type="Proteomes" id="UP000001880"/>
    </source>
</evidence>
<protein>
    <submittedName>
        <fullName evidence="9">TonB-dependent receptor plug</fullName>
    </submittedName>
</protein>
<keyword evidence="10" id="KW-1185">Reference proteome</keyword>
<evidence type="ECO:0000256" key="7">
    <source>
        <dbReference type="SAM" id="SignalP"/>
    </source>
</evidence>
<dbReference type="InterPro" id="IPR013784">
    <property type="entry name" value="Carb-bd-like_fold"/>
</dbReference>
<sequence length="1054" mass="113273">MRTCSRVIIHPARSRRALHLFAAALTAACLLPTTGVTPVYAQVATTGSLRGVISDRASGAPVANAVVTVRGPALIGSADATTDVDGAYEISNLPPGLYTLSVYAGQAQVSRSGVLIQLGKQARIDVPVSEQSMAGEVVEIEGRVPIIDQGSTKAGVTITNDYMRNVPTGRNFDEVLEVAPGAQVDQFGTGFGGSSSPENSYVIEGLNVTGVGFGQARLTLPHEFLEEIEVVSGAYGTEFGRSTGGVANVLTRAGGEELRGSVFGYVSPGALSGTPRTVVDESNALTYRRDLVADTDFGVEVGGPLIPDTLWFHAGFSPSIRLRTADTLIEGQAEDTEEINSQTYYFTGKLSYAASPDHGGFVSVFGNPSTDERLFDEFAVGNPYTLNFEDDNGVVAGVSRWTSRFPAIDGELTATLGVYRGHDVEGAKYGSALDRQAVRFLAPRPLADFADFQDVPERCGADGCQVYNYQIGGLDVFTQAKTLRLGGGLVYRQIFDALGRHRVKVGADVEVNRYDSRAGFSGGTRWWLAPGGFIGLPVENAALGWRFLRLDENGDQPCGLDLDLDGAPDSRCSYQTDGFDADAQTLNSALFLQDSWTVLPNLTIEAGVRYERQDVGAADQVVGQINPVSGDPIEQNAFALNNLAPRVGAIYDWTNEGRSRVFGHWGRYYESVPMDLNARALSGEVVEISFYDAAACSDPFRPKTYDCGAEGLLGNQQLGSGGKLIAPGLQGQYMDEIVLGVEYEPLANLKVGAVYTHRDLGRVIEDVSPDGGVSLVLANPGEYDAGAVADLRSQADAARAAGNMDEAARLDRTATLAEGVGDFDPPKRSYDAIELSAVKRFSDDLMGRFSYVYSRLEGNFAGLFSPDTGQLDPNFTSRYDVPELMTNRYGRLASDAPHQIKLDAFYHLPIPAELGALIVGGRFRGRSGRPHNYLADHPIYGAKEVVLLPRGSGERNDFVTSVDLQLTYGRALSEDMGLEVFVSVFNLLNQKTALRRDEQYTFDYPNPVGGGSVEDLEHVKSPGTNQALSTNANFGNPIEFQDPIGVRLGARFTF</sequence>
<evidence type="ECO:0000259" key="8">
    <source>
        <dbReference type="Pfam" id="PF25183"/>
    </source>
</evidence>
<evidence type="ECO:0000256" key="2">
    <source>
        <dbReference type="ARBA" id="ARBA00022448"/>
    </source>
</evidence>
<keyword evidence="6" id="KW-0998">Cell outer membrane</keyword>
<dbReference type="SUPFAM" id="SSF56935">
    <property type="entry name" value="Porins"/>
    <property type="match status" value="1"/>
</dbReference>
<evidence type="ECO:0000256" key="6">
    <source>
        <dbReference type="ARBA" id="ARBA00023237"/>
    </source>
</evidence>
<dbReference type="PANTHER" id="PTHR30069:SF46">
    <property type="entry name" value="OAR PROTEIN"/>
    <property type="match status" value="1"/>
</dbReference>
<dbReference type="AlphaFoldDB" id="D0LZL3"/>